<sequence length="93" mass="10652">MQWRAVDSSKMHSLFFVRFNATEAFLVLREKQQLKIPQEAFFAEEAEVLLAESELPAVEINAAITSQFIARVQKQCSVRKQPGFKGITEYSDK</sequence>
<organism evidence="1 2">
    <name type="scientific">Exobacillus caeni</name>
    <dbReference type="NCBI Taxonomy" id="2574798"/>
    <lineage>
        <taxon>Bacteria</taxon>
        <taxon>Bacillati</taxon>
        <taxon>Bacillota</taxon>
        <taxon>Bacilli</taxon>
        <taxon>Bacillales</taxon>
        <taxon>Guptibacillaceae</taxon>
        <taxon>Exobacillus</taxon>
    </lineage>
</organism>
<name>A0A5R9F0Z2_9BACL</name>
<reference evidence="1 2" key="1">
    <citation type="submission" date="2019-04" db="EMBL/GenBank/DDBJ databases">
        <title>Bacillus caeni sp. nov., a bacterium isolated from mangrove sediment.</title>
        <authorList>
            <person name="Huang H."/>
            <person name="Mo K."/>
            <person name="Hu Y."/>
        </authorList>
    </citation>
    <scope>NUCLEOTIDE SEQUENCE [LARGE SCALE GENOMIC DNA]</scope>
    <source>
        <strain evidence="1 2">HB172195</strain>
    </source>
</reference>
<evidence type="ECO:0000313" key="1">
    <source>
        <dbReference type="EMBL" id="TLS36096.1"/>
    </source>
</evidence>
<accession>A0A5R9F0Z2</accession>
<gene>
    <name evidence="1" type="ORF">FCL54_17065</name>
</gene>
<dbReference type="Proteomes" id="UP000308230">
    <property type="component" value="Unassembled WGS sequence"/>
</dbReference>
<keyword evidence="2" id="KW-1185">Reference proteome</keyword>
<proteinExistence type="predicted"/>
<dbReference type="EMBL" id="SWLG01000013">
    <property type="protein sequence ID" value="TLS36096.1"/>
    <property type="molecule type" value="Genomic_DNA"/>
</dbReference>
<dbReference type="RefSeq" id="WP_138128000.1">
    <property type="nucleotide sequence ID" value="NZ_SWLG01000013.1"/>
</dbReference>
<protein>
    <submittedName>
        <fullName evidence="1">Uncharacterized protein</fullName>
    </submittedName>
</protein>
<dbReference type="OrthoDB" id="2942323at2"/>
<evidence type="ECO:0000313" key="2">
    <source>
        <dbReference type="Proteomes" id="UP000308230"/>
    </source>
</evidence>
<dbReference type="AlphaFoldDB" id="A0A5R9F0Z2"/>
<comment type="caution">
    <text evidence="1">The sequence shown here is derived from an EMBL/GenBank/DDBJ whole genome shotgun (WGS) entry which is preliminary data.</text>
</comment>